<protein>
    <submittedName>
        <fullName evidence="1">Uncharacterized protein</fullName>
    </submittedName>
</protein>
<proteinExistence type="predicted"/>
<reference evidence="1" key="1">
    <citation type="submission" date="2018-02" db="EMBL/GenBank/DDBJ databases">
        <title>Rhizophora mucronata_Transcriptome.</title>
        <authorList>
            <person name="Meera S.P."/>
            <person name="Sreeshan A."/>
            <person name="Augustine A."/>
        </authorList>
    </citation>
    <scope>NUCLEOTIDE SEQUENCE</scope>
    <source>
        <tissue evidence="1">Leaf</tissue>
    </source>
</reference>
<evidence type="ECO:0000313" key="1">
    <source>
        <dbReference type="EMBL" id="MBX44489.1"/>
    </source>
</evidence>
<organism evidence="1">
    <name type="scientific">Rhizophora mucronata</name>
    <name type="common">Asiatic mangrove</name>
    <dbReference type="NCBI Taxonomy" id="61149"/>
    <lineage>
        <taxon>Eukaryota</taxon>
        <taxon>Viridiplantae</taxon>
        <taxon>Streptophyta</taxon>
        <taxon>Embryophyta</taxon>
        <taxon>Tracheophyta</taxon>
        <taxon>Spermatophyta</taxon>
        <taxon>Magnoliopsida</taxon>
        <taxon>eudicotyledons</taxon>
        <taxon>Gunneridae</taxon>
        <taxon>Pentapetalae</taxon>
        <taxon>rosids</taxon>
        <taxon>fabids</taxon>
        <taxon>Malpighiales</taxon>
        <taxon>Rhizophoraceae</taxon>
        <taxon>Rhizophora</taxon>
    </lineage>
</organism>
<dbReference type="EMBL" id="GGEC01064005">
    <property type="protein sequence ID" value="MBX44489.1"/>
    <property type="molecule type" value="Transcribed_RNA"/>
</dbReference>
<dbReference type="AlphaFoldDB" id="A0A2P2NPR3"/>
<accession>A0A2P2NPR3</accession>
<sequence length="30" mass="3658">MLIRTFLFLNGIPLENLSFCKLNYKKKKKR</sequence>
<name>A0A2P2NPR3_RHIMU</name>